<dbReference type="AlphaFoldDB" id="A0A0F9QAP7"/>
<dbReference type="InterPro" id="IPR027417">
    <property type="entry name" value="P-loop_NTPase"/>
</dbReference>
<gene>
    <name evidence="7" type="ORF">LCGC14_0796790</name>
</gene>
<dbReference type="Gene3D" id="3.30.70.870">
    <property type="entry name" value="Elongation Factor G (Translational Gtpase), domain 3"/>
    <property type="match status" value="1"/>
</dbReference>
<dbReference type="GO" id="GO:0043022">
    <property type="term" value="F:ribosome binding"/>
    <property type="evidence" value="ECO:0007669"/>
    <property type="project" value="TreeGrafter"/>
</dbReference>
<dbReference type="InterPro" id="IPR013842">
    <property type="entry name" value="LepA_CTD"/>
</dbReference>
<dbReference type="Gene3D" id="3.30.70.240">
    <property type="match status" value="1"/>
</dbReference>
<dbReference type="GO" id="GO:0005525">
    <property type="term" value="F:GTP binding"/>
    <property type="evidence" value="ECO:0007669"/>
    <property type="project" value="UniProtKB-KW"/>
</dbReference>
<keyword evidence="3" id="KW-0378">Hydrolase</keyword>
<dbReference type="InterPro" id="IPR009000">
    <property type="entry name" value="Transl_B-barrel_sf"/>
</dbReference>
<dbReference type="InterPro" id="IPR006297">
    <property type="entry name" value="EF-4"/>
</dbReference>
<dbReference type="NCBIfam" id="TIGR01393">
    <property type="entry name" value="lepA"/>
    <property type="match status" value="1"/>
</dbReference>
<keyword evidence="4" id="KW-0648">Protein biosynthesis</keyword>
<dbReference type="PRINTS" id="PR00315">
    <property type="entry name" value="ELONGATNFCT"/>
</dbReference>
<dbReference type="InterPro" id="IPR000795">
    <property type="entry name" value="T_Tr_GTP-bd_dom"/>
</dbReference>
<dbReference type="HAMAP" id="MF_00071">
    <property type="entry name" value="LepA"/>
    <property type="match status" value="1"/>
</dbReference>
<reference evidence="7" key="1">
    <citation type="journal article" date="2015" name="Nature">
        <title>Complex archaea that bridge the gap between prokaryotes and eukaryotes.</title>
        <authorList>
            <person name="Spang A."/>
            <person name="Saw J.H."/>
            <person name="Jorgensen S.L."/>
            <person name="Zaremba-Niedzwiedzka K."/>
            <person name="Martijn J."/>
            <person name="Lind A.E."/>
            <person name="van Eijk R."/>
            <person name="Schleper C."/>
            <person name="Guy L."/>
            <person name="Ettema T.J."/>
        </authorList>
    </citation>
    <scope>NUCLEOTIDE SEQUENCE</scope>
</reference>
<dbReference type="Gene3D" id="3.30.70.2570">
    <property type="entry name" value="Elongation factor 4, C-terminal domain"/>
    <property type="match status" value="1"/>
</dbReference>
<dbReference type="InterPro" id="IPR035654">
    <property type="entry name" value="LepA_IV"/>
</dbReference>
<evidence type="ECO:0000256" key="2">
    <source>
        <dbReference type="ARBA" id="ARBA00022741"/>
    </source>
</evidence>
<evidence type="ECO:0000256" key="1">
    <source>
        <dbReference type="ARBA" id="ARBA00005454"/>
    </source>
</evidence>
<dbReference type="InterPro" id="IPR005225">
    <property type="entry name" value="Small_GTP-bd"/>
</dbReference>
<protein>
    <recommendedName>
        <fullName evidence="6">Tr-type G domain-containing protein</fullName>
    </recommendedName>
</protein>
<dbReference type="SUPFAM" id="SSF52540">
    <property type="entry name" value="P-loop containing nucleoside triphosphate hydrolases"/>
    <property type="match status" value="1"/>
</dbReference>
<dbReference type="FunFam" id="2.40.30.10:FF:000015">
    <property type="entry name" value="Translation factor GUF1, mitochondrial"/>
    <property type="match status" value="1"/>
</dbReference>
<comment type="similarity">
    <text evidence="1">Belongs to the TRAFAC class translation factor GTPase superfamily. Classic translation factor GTPase family. LepA subfamily.</text>
</comment>
<dbReference type="PANTHER" id="PTHR43512">
    <property type="entry name" value="TRANSLATION FACTOR GUF1-RELATED"/>
    <property type="match status" value="1"/>
</dbReference>
<dbReference type="SUPFAM" id="SSF54980">
    <property type="entry name" value="EF-G C-terminal domain-like"/>
    <property type="match status" value="2"/>
</dbReference>
<dbReference type="Pfam" id="PF03144">
    <property type="entry name" value="GTP_EFTU_D2"/>
    <property type="match status" value="1"/>
</dbReference>
<dbReference type="Pfam" id="PF00009">
    <property type="entry name" value="GTP_EFTU"/>
    <property type="match status" value="1"/>
</dbReference>
<evidence type="ECO:0000256" key="5">
    <source>
        <dbReference type="ARBA" id="ARBA00023134"/>
    </source>
</evidence>
<dbReference type="FunFam" id="3.30.70.240:FF:000007">
    <property type="entry name" value="Translation factor GUF1, mitochondrial"/>
    <property type="match status" value="1"/>
</dbReference>
<evidence type="ECO:0000256" key="3">
    <source>
        <dbReference type="ARBA" id="ARBA00022801"/>
    </source>
</evidence>
<dbReference type="InterPro" id="IPR031157">
    <property type="entry name" value="G_TR_CS"/>
</dbReference>
<dbReference type="EMBL" id="LAZR01002126">
    <property type="protein sequence ID" value="KKN34132.1"/>
    <property type="molecule type" value="Genomic_DNA"/>
</dbReference>
<dbReference type="Pfam" id="PF00679">
    <property type="entry name" value="EFG_C"/>
    <property type="match status" value="1"/>
</dbReference>
<name>A0A0F9QAP7_9ZZZZ</name>
<organism evidence="7">
    <name type="scientific">marine sediment metagenome</name>
    <dbReference type="NCBI Taxonomy" id="412755"/>
    <lineage>
        <taxon>unclassified sequences</taxon>
        <taxon>metagenomes</taxon>
        <taxon>ecological metagenomes</taxon>
    </lineage>
</organism>
<keyword evidence="2" id="KW-0547">Nucleotide-binding</keyword>
<dbReference type="GO" id="GO:0006412">
    <property type="term" value="P:translation"/>
    <property type="evidence" value="ECO:0007669"/>
    <property type="project" value="UniProtKB-KW"/>
</dbReference>
<dbReference type="Gene3D" id="3.40.50.300">
    <property type="entry name" value="P-loop containing nucleotide triphosphate hydrolases"/>
    <property type="match status" value="1"/>
</dbReference>
<dbReference type="InterPro" id="IPR038363">
    <property type="entry name" value="LepA_C_sf"/>
</dbReference>
<dbReference type="InterPro" id="IPR004161">
    <property type="entry name" value="EFTu-like_2"/>
</dbReference>
<dbReference type="Gene3D" id="2.40.30.10">
    <property type="entry name" value="Translation factors"/>
    <property type="match status" value="1"/>
</dbReference>
<dbReference type="CDD" id="cd03699">
    <property type="entry name" value="EF4_II"/>
    <property type="match status" value="1"/>
</dbReference>
<dbReference type="CDD" id="cd16260">
    <property type="entry name" value="EF4_III"/>
    <property type="match status" value="1"/>
</dbReference>
<evidence type="ECO:0000256" key="4">
    <source>
        <dbReference type="ARBA" id="ARBA00022917"/>
    </source>
</evidence>
<dbReference type="PROSITE" id="PS51722">
    <property type="entry name" value="G_TR_2"/>
    <property type="match status" value="1"/>
</dbReference>
<dbReference type="CDD" id="cd01890">
    <property type="entry name" value="LepA"/>
    <property type="match status" value="1"/>
</dbReference>
<keyword evidence="5" id="KW-0342">GTP-binding</keyword>
<dbReference type="FunFam" id="3.30.70.2570:FF:000001">
    <property type="entry name" value="Translation factor GUF1, mitochondrial"/>
    <property type="match status" value="1"/>
</dbReference>
<dbReference type="PROSITE" id="PS00301">
    <property type="entry name" value="G_TR_1"/>
    <property type="match status" value="1"/>
</dbReference>
<dbReference type="SUPFAM" id="SSF50447">
    <property type="entry name" value="Translation proteins"/>
    <property type="match status" value="1"/>
</dbReference>
<dbReference type="Pfam" id="PF06421">
    <property type="entry name" value="LepA_C"/>
    <property type="match status" value="1"/>
</dbReference>
<proteinExistence type="inferred from homology"/>
<feature type="domain" description="Tr-type G" evidence="6">
    <location>
        <begin position="1"/>
        <end position="171"/>
    </location>
</feature>
<evidence type="ECO:0000259" key="6">
    <source>
        <dbReference type="PROSITE" id="PS51722"/>
    </source>
</evidence>
<dbReference type="InterPro" id="IPR000640">
    <property type="entry name" value="EFG_V-like"/>
</dbReference>
<dbReference type="CDD" id="cd03709">
    <property type="entry name" value="lepA_C"/>
    <property type="match status" value="1"/>
</dbReference>
<accession>A0A0F9QAP7</accession>
<dbReference type="GO" id="GO:0003924">
    <property type="term" value="F:GTPase activity"/>
    <property type="evidence" value="ECO:0007669"/>
    <property type="project" value="InterPro"/>
</dbReference>
<evidence type="ECO:0000313" key="7">
    <source>
        <dbReference type="EMBL" id="KKN34132.1"/>
    </source>
</evidence>
<comment type="caution">
    <text evidence="7">The sequence shown here is derived from an EMBL/GenBank/DDBJ whole genome shotgun (WGS) entry which is preliminary data.</text>
</comment>
<dbReference type="PANTHER" id="PTHR43512:SF4">
    <property type="entry name" value="TRANSLATION FACTOR GUF1 HOMOLOG, CHLOROPLASTIC"/>
    <property type="match status" value="1"/>
</dbReference>
<dbReference type="FunFam" id="3.30.70.870:FF:000004">
    <property type="entry name" value="Translation factor GUF1, mitochondrial"/>
    <property type="match status" value="1"/>
</dbReference>
<dbReference type="InterPro" id="IPR035647">
    <property type="entry name" value="EFG_III/V"/>
</dbReference>
<sequence length="583" mass="65127">MRNIRTFSIIALELTQSVDKRKMVDQFLDSMDIERERGITIKAQTVRINYKASNNQAYVLNLIDTPGHVDFTYEVSRSLAACEGVLLVVDAAQGVEAQTVANAFLAMENDLEIIPVINKIDLPSARVDEVKDEIENSLGISADDAILVSAKTGEGVDKVLEAIIERIPSPKTDTKDPLKALIFDAIYDQYRGVITYVRLFEGAIKSGQTIKLMATGKEHQVDEVGYFSPDLVEAKSLKAGDVGYIITGLRNVGESKIGDTMTSAETPTKTALTGYKEVKPVVFAGLYPIEGDRYEDLKDALEKLKLNDPSFRYEPESSNALGFGFRCGFLGLLHLEIIKERLEREYELDLIATTASVAYRIEKNDGKTIEIRNPSDIPETTTIVSIEEPFIAAKILTPPEFVGKIMELSQEKRGAYKGIEYLSEHRAEVSYDLPLAEVIVDYFDLLKSSTKGYATLDYEISDYRKSDLAKLDILLAGKVIDAFSAIVPKDNAYYRGRKMVEKLKELIPRQLFEVAIQASIGSRIISRETVKPMRKDVIAKLYGGDVTRKKKLLEKQKKGKKRMKMVGQVEVPQKAFVDFLKVT</sequence>
<dbReference type="NCBIfam" id="TIGR00231">
    <property type="entry name" value="small_GTP"/>
    <property type="match status" value="1"/>
</dbReference>
<dbReference type="GO" id="GO:0045727">
    <property type="term" value="P:positive regulation of translation"/>
    <property type="evidence" value="ECO:0007669"/>
    <property type="project" value="TreeGrafter"/>
</dbReference>